<evidence type="ECO:0000313" key="2">
    <source>
        <dbReference type="EMBL" id="MDT7043762.1"/>
    </source>
</evidence>
<evidence type="ECO:0000259" key="1">
    <source>
        <dbReference type="Pfam" id="PF13577"/>
    </source>
</evidence>
<dbReference type="InterPro" id="IPR032710">
    <property type="entry name" value="NTF2-like_dom_sf"/>
</dbReference>
<reference evidence="2 3" key="1">
    <citation type="journal article" date="2023" name="ISME J.">
        <title>Cultivation and genomic characterization of novel and ubiquitous marine nitrite-oxidizing bacteria from the Nitrospirales.</title>
        <authorList>
            <person name="Mueller A.J."/>
            <person name="Daebeler A."/>
            <person name="Herbold C.W."/>
            <person name="Kirkegaard R.H."/>
            <person name="Daims H."/>
        </authorList>
    </citation>
    <scope>NUCLEOTIDE SEQUENCE [LARGE SCALE GENOMIC DNA]</scope>
    <source>
        <strain evidence="2 3">EB</strain>
    </source>
</reference>
<organism evidence="2 3">
    <name type="scientific">Candidatus Nitronereus thalassa</name>
    <dbReference type="NCBI Taxonomy" id="3020898"/>
    <lineage>
        <taxon>Bacteria</taxon>
        <taxon>Pseudomonadati</taxon>
        <taxon>Nitrospirota</taxon>
        <taxon>Nitrospiria</taxon>
        <taxon>Nitrospirales</taxon>
        <taxon>Nitrospiraceae</taxon>
        <taxon>Candidatus Nitronereus</taxon>
    </lineage>
</organism>
<dbReference type="EMBL" id="JAQOUE010000002">
    <property type="protein sequence ID" value="MDT7043762.1"/>
    <property type="molecule type" value="Genomic_DNA"/>
</dbReference>
<dbReference type="Proteomes" id="UP001250932">
    <property type="component" value="Unassembled WGS sequence"/>
</dbReference>
<sequence length="162" mass="18334">MNPYTQTGVLILCVVIATLSLQTKHSLGSSKKQDKEAIQGIVREFVRAWNHDDANALVELFVKDGELDTPREAEAESRSAIRKLLTQDREELFQESSLKKDIRKIRFQGENRATVEGHYSLAGIEPGMGLVEVSVQGTYIFFLEKHHGAWFIKKCDIRQSDS</sequence>
<dbReference type="NCBIfam" id="TIGR02246">
    <property type="entry name" value="SgcJ/EcaC family oxidoreductase"/>
    <property type="match status" value="1"/>
</dbReference>
<dbReference type="SUPFAM" id="SSF54427">
    <property type="entry name" value="NTF2-like"/>
    <property type="match status" value="1"/>
</dbReference>
<dbReference type="Pfam" id="PF13577">
    <property type="entry name" value="SnoaL_4"/>
    <property type="match status" value="1"/>
</dbReference>
<dbReference type="RefSeq" id="WP_313834355.1">
    <property type="nucleotide sequence ID" value="NZ_JAQOUE010000002.1"/>
</dbReference>
<feature type="domain" description="SnoaL-like" evidence="1">
    <location>
        <begin position="33"/>
        <end position="155"/>
    </location>
</feature>
<accession>A0ABU3KBH5</accession>
<evidence type="ECO:0000313" key="3">
    <source>
        <dbReference type="Proteomes" id="UP001250932"/>
    </source>
</evidence>
<protein>
    <submittedName>
        <fullName evidence="2">SgcJ/EcaC family oxidoreductase</fullName>
    </submittedName>
</protein>
<gene>
    <name evidence="2" type="ORF">PPG34_15515</name>
</gene>
<proteinExistence type="predicted"/>
<dbReference type="InterPro" id="IPR037401">
    <property type="entry name" value="SnoaL-like"/>
</dbReference>
<keyword evidence="3" id="KW-1185">Reference proteome</keyword>
<name>A0ABU3KBH5_9BACT</name>
<comment type="caution">
    <text evidence="2">The sequence shown here is derived from an EMBL/GenBank/DDBJ whole genome shotgun (WGS) entry which is preliminary data.</text>
</comment>
<dbReference type="Gene3D" id="3.10.450.50">
    <property type="match status" value="1"/>
</dbReference>
<dbReference type="InterPro" id="IPR011944">
    <property type="entry name" value="Steroid_delta5-4_isomerase"/>
</dbReference>